<keyword evidence="4" id="KW-0677">Repeat</keyword>
<dbReference type="FunFam" id="3.30.160.60:FF:001156">
    <property type="entry name" value="Zinc finger protein 407"/>
    <property type="match status" value="1"/>
</dbReference>
<evidence type="ECO:0000313" key="14">
    <source>
        <dbReference type="Proteomes" id="UP001154078"/>
    </source>
</evidence>
<dbReference type="FunFam" id="3.30.160.60:FF:000145">
    <property type="entry name" value="Zinc finger protein 574"/>
    <property type="match status" value="2"/>
</dbReference>
<feature type="domain" description="C2H2-type" evidence="12">
    <location>
        <begin position="182"/>
        <end position="210"/>
    </location>
</feature>
<dbReference type="Gene3D" id="3.30.160.60">
    <property type="entry name" value="Classic Zinc Finger"/>
    <property type="match status" value="7"/>
</dbReference>
<evidence type="ECO:0000256" key="1">
    <source>
        <dbReference type="ARBA" id="ARBA00004123"/>
    </source>
</evidence>
<keyword evidence="5 11" id="KW-0863">Zinc-finger</keyword>
<evidence type="ECO:0000256" key="2">
    <source>
        <dbReference type="ARBA" id="ARBA00006991"/>
    </source>
</evidence>
<gene>
    <name evidence="13" type="ORF">MELIAE_LOCUS2521</name>
</gene>
<keyword evidence="7" id="KW-0805">Transcription regulation</keyword>
<feature type="domain" description="C2H2-type" evidence="12">
    <location>
        <begin position="333"/>
        <end position="361"/>
    </location>
</feature>
<name>A0A9P0FDD5_BRAAE</name>
<dbReference type="FunFam" id="3.30.160.60:FF:000624">
    <property type="entry name" value="zinc finger protein 697"/>
    <property type="match status" value="1"/>
</dbReference>
<dbReference type="FunFam" id="3.30.160.60:FF:000446">
    <property type="entry name" value="Zinc finger protein"/>
    <property type="match status" value="2"/>
</dbReference>
<dbReference type="InterPro" id="IPR036236">
    <property type="entry name" value="Znf_C2H2_sf"/>
</dbReference>
<evidence type="ECO:0000256" key="10">
    <source>
        <dbReference type="ARBA" id="ARBA00023242"/>
    </source>
</evidence>
<feature type="domain" description="C2H2-type" evidence="12">
    <location>
        <begin position="241"/>
        <end position="268"/>
    </location>
</feature>
<dbReference type="FunFam" id="3.30.160.60:FF:000688">
    <property type="entry name" value="zinc finger protein 197 isoform X1"/>
    <property type="match status" value="1"/>
</dbReference>
<keyword evidence="9" id="KW-0804">Transcription</keyword>
<evidence type="ECO:0000256" key="7">
    <source>
        <dbReference type="ARBA" id="ARBA00023015"/>
    </source>
</evidence>
<dbReference type="EMBL" id="OV121142">
    <property type="protein sequence ID" value="CAH0549338.1"/>
    <property type="molecule type" value="Genomic_DNA"/>
</dbReference>
<feature type="domain" description="C2H2-type" evidence="12">
    <location>
        <begin position="269"/>
        <end position="292"/>
    </location>
</feature>
<dbReference type="Pfam" id="PF13912">
    <property type="entry name" value="zf-C2H2_6"/>
    <property type="match status" value="1"/>
</dbReference>
<evidence type="ECO:0000256" key="4">
    <source>
        <dbReference type="ARBA" id="ARBA00022737"/>
    </source>
</evidence>
<protein>
    <recommendedName>
        <fullName evidence="12">C2H2-type domain-containing protein</fullName>
    </recommendedName>
</protein>
<keyword evidence="14" id="KW-1185">Reference proteome</keyword>
<evidence type="ECO:0000256" key="11">
    <source>
        <dbReference type="PROSITE-ProRule" id="PRU00042"/>
    </source>
</evidence>
<dbReference type="GO" id="GO:0005634">
    <property type="term" value="C:nucleus"/>
    <property type="evidence" value="ECO:0007669"/>
    <property type="project" value="UniProtKB-SubCell"/>
</dbReference>
<comment type="subcellular location">
    <subcellularLocation>
        <location evidence="1">Nucleus</location>
    </subcellularLocation>
</comment>
<dbReference type="OrthoDB" id="6077919at2759"/>
<dbReference type="PROSITE" id="PS50157">
    <property type="entry name" value="ZINC_FINGER_C2H2_2"/>
    <property type="match status" value="9"/>
</dbReference>
<evidence type="ECO:0000256" key="3">
    <source>
        <dbReference type="ARBA" id="ARBA00022723"/>
    </source>
</evidence>
<feature type="domain" description="C2H2-type" evidence="12">
    <location>
        <begin position="126"/>
        <end position="153"/>
    </location>
</feature>
<evidence type="ECO:0000256" key="6">
    <source>
        <dbReference type="ARBA" id="ARBA00022833"/>
    </source>
</evidence>
<evidence type="ECO:0000256" key="9">
    <source>
        <dbReference type="ARBA" id="ARBA00023163"/>
    </source>
</evidence>
<keyword evidence="10" id="KW-0539">Nucleus</keyword>
<dbReference type="Proteomes" id="UP001154078">
    <property type="component" value="Chromosome 11"/>
</dbReference>
<keyword evidence="3" id="KW-0479">Metal-binding</keyword>
<evidence type="ECO:0000256" key="5">
    <source>
        <dbReference type="ARBA" id="ARBA00022771"/>
    </source>
</evidence>
<sequence length="363" mass="42748">MNKQNYIEINRINEFRDLCIKNFELKNNKQNALDEDYIDNESSKEEEICVNKAKKSKKTCEYCGNTFLFLKNHKDACKKRFAKIEEHGKEVLKNETFLCSICGTCCKDKYLLKRHIKNVHAAEKNFKCTICERVFASSKYLRAHEKYHTGDRTHICTYCGKGYITAADLCNHEKIHTNKRAYKCEICPKAFNTSSDLYKHKICVHGDKSLWKYVCSYCTKRFPLKINLQTHIRTHTGERNFECHLCQRKFTSKSSLNRHIETHTNFNSFKCDICLQTYKYQKSLQAHLFKVHNIGTESEVKVTKFICHICPKSYTENNKLEKHIRTHTGERPFSCTQCNKTFIDKSYVRQHVKIAHKNTENTI</sequence>
<keyword evidence="6" id="KW-0862">Zinc</keyword>
<dbReference type="SMART" id="SM00355">
    <property type="entry name" value="ZnF_C2H2"/>
    <property type="match status" value="9"/>
</dbReference>
<organism evidence="13 14">
    <name type="scientific">Brassicogethes aeneus</name>
    <name type="common">Rape pollen beetle</name>
    <name type="synonym">Meligethes aeneus</name>
    <dbReference type="NCBI Taxonomy" id="1431903"/>
    <lineage>
        <taxon>Eukaryota</taxon>
        <taxon>Metazoa</taxon>
        <taxon>Ecdysozoa</taxon>
        <taxon>Arthropoda</taxon>
        <taxon>Hexapoda</taxon>
        <taxon>Insecta</taxon>
        <taxon>Pterygota</taxon>
        <taxon>Neoptera</taxon>
        <taxon>Endopterygota</taxon>
        <taxon>Coleoptera</taxon>
        <taxon>Polyphaga</taxon>
        <taxon>Cucujiformia</taxon>
        <taxon>Nitidulidae</taxon>
        <taxon>Meligethinae</taxon>
        <taxon>Brassicogethes</taxon>
    </lineage>
</organism>
<dbReference type="InterPro" id="IPR013087">
    <property type="entry name" value="Znf_C2H2_type"/>
</dbReference>
<evidence type="ECO:0000313" key="13">
    <source>
        <dbReference type="EMBL" id="CAH0549338.1"/>
    </source>
</evidence>
<dbReference type="GO" id="GO:0030674">
    <property type="term" value="F:protein-macromolecule adaptor activity"/>
    <property type="evidence" value="ECO:0007669"/>
    <property type="project" value="UniProtKB-ARBA"/>
</dbReference>
<accession>A0A9P0FDD5</accession>
<reference evidence="13" key="1">
    <citation type="submission" date="2021-12" db="EMBL/GenBank/DDBJ databases">
        <authorList>
            <person name="King R."/>
        </authorList>
    </citation>
    <scope>NUCLEOTIDE SEQUENCE</scope>
</reference>
<feature type="domain" description="C2H2-type" evidence="12">
    <location>
        <begin position="97"/>
        <end position="125"/>
    </location>
</feature>
<feature type="domain" description="C2H2-type" evidence="12">
    <location>
        <begin position="305"/>
        <end position="332"/>
    </location>
</feature>
<dbReference type="SUPFAM" id="SSF57667">
    <property type="entry name" value="beta-beta-alpha zinc fingers"/>
    <property type="match status" value="4"/>
</dbReference>
<dbReference type="GO" id="GO:0008270">
    <property type="term" value="F:zinc ion binding"/>
    <property type="evidence" value="ECO:0007669"/>
    <property type="project" value="UniProtKB-KW"/>
</dbReference>
<dbReference type="AlphaFoldDB" id="A0A9P0FDD5"/>
<dbReference type="PANTHER" id="PTHR23234">
    <property type="entry name" value="ZNF44 PROTEIN"/>
    <property type="match status" value="1"/>
</dbReference>
<proteinExistence type="inferred from homology"/>
<dbReference type="GO" id="GO:0003677">
    <property type="term" value="F:DNA binding"/>
    <property type="evidence" value="ECO:0007669"/>
    <property type="project" value="UniProtKB-KW"/>
</dbReference>
<dbReference type="PROSITE" id="PS00028">
    <property type="entry name" value="ZINC_FINGER_C2H2_1"/>
    <property type="match status" value="9"/>
</dbReference>
<feature type="domain" description="C2H2-type" evidence="12">
    <location>
        <begin position="213"/>
        <end position="240"/>
    </location>
</feature>
<dbReference type="Pfam" id="PF00096">
    <property type="entry name" value="zf-C2H2"/>
    <property type="match status" value="8"/>
</dbReference>
<comment type="similarity">
    <text evidence="2">Belongs to the krueppel C2H2-type zinc-finger protein family.</text>
</comment>
<dbReference type="InterPro" id="IPR050758">
    <property type="entry name" value="Znf_C2H2-type"/>
</dbReference>
<dbReference type="PANTHER" id="PTHR23234:SF10">
    <property type="entry name" value="RIKEN CDNA 6720489N17 GENE-RELATED"/>
    <property type="match status" value="1"/>
</dbReference>
<feature type="domain" description="C2H2-type" evidence="12">
    <location>
        <begin position="154"/>
        <end position="181"/>
    </location>
</feature>
<evidence type="ECO:0000259" key="12">
    <source>
        <dbReference type="PROSITE" id="PS50157"/>
    </source>
</evidence>
<evidence type="ECO:0000256" key="8">
    <source>
        <dbReference type="ARBA" id="ARBA00023125"/>
    </source>
</evidence>
<keyword evidence="8" id="KW-0238">DNA-binding</keyword>